<reference evidence="2" key="1">
    <citation type="submission" date="2020-02" db="EMBL/GenBank/DDBJ databases">
        <authorList>
            <person name="Meier V. D."/>
        </authorList>
    </citation>
    <scope>NUCLEOTIDE SEQUENCE</scope>
    <source>
        <strain evidence="2">AVDCRST_MAG20</strain>
    </source>
</reference>
<feature type="compositionally biased region" description="Low complexity" evidence="1">
    <location>
        <begin position="163"/>
        <end position="174"/>
    </location>
</feature>
<feature type="region of interest" description="Disordered" evidence="1">
    <location>
        <begin position="1"/>
        <end position="174"/>
    </location>
</feature>
<evidence type="ECO:0000313" key="2">
    <source>
        <dbReference type="EMBL" id="CAA9236499.1"/>
    </source>
</evidence>
<organism evidence="2">
    <name type="scientific">uncultured Acidimicrobiales bacterium</name>
    <dbReference type="NCBI Taxonomy" id="310071"/>
    <lineage>
        <taxon>Bacteria</taxon>
        <taxon>Bacillati</taxon>
        <taxon>Actinomycetota</taxon>
        <taxon>Acidimicrobiia</taxon>
        <taxon>Acidimicrobiales</taxon>
        <taxon>environmental samples</taxon>
    </lineage>
</organism>
<evidence type="ECO:0000256" key="1">
    <source>
        <dbReference type="SAM" id="MobiDB-lite"/>
    </source>
</evidence>
<dbReference type="EMBL" id="CADCSY010000066">
    <property type="protein sequence ID" value="CAA9236499.1"/>
    <property type="molecule type" value="Genomic_DNA"/>
</dbReference>
<keyword evidence="2" id="KW-0808">Transferase</keyword>
<proteinExistence type="predicted"/>
<keyword evidence="2" id="KW-0418">Kinase</keyword>
<protein>
    <submittedName>
        <fullName evidence="2">Adenylate kinase</fullName>
        <ecNumber evidence="2">2.7.4.3</ecNumber>
    </submittedName>
</protein>
<gene>
    <name evidence="2" type="ORF">AVDCRST_MAG20-1505</name>
</gene>
<dbReference type="EC" id="2.7.4.3" evidence="2"/>
<accession>A0A6J4HYI1</accession>
<name>A0A6J4HYI1_9ACTN</name>
<feature type="non-terminal residue" evidence="2">
    <location>
        <position position="174"/>
    </location>
</feature>
<feature type="non-terminal residue" evidence="2">
    <location>
        <position position="1"/>
    </location>
</feature>
<sequence>AAGAGGREHRRRQVDARSGAGRPVGRPPRRDGCAVVAGGVDGIGPRGVPPAPPCSDRARALGGVRELPQPCLRPGLATGRHDRLARPAPGPRARPPGSADVPTDPATGAALERQRRALGCRLHPGLAPRLGAEEPRQAPLPLPRLVRRARDRTRHHRPPPLPSGSAALAGRGLV</sequence>
<dbReference type="AlphaFoldDB" id="A0A6J4HYI1"/>
<feature type="compositionally biased region" description="Basic residues" evidence="1">
    <location>
        <begin position="145"/>
        <end position="158"/>
    </location>
</feature>
<dbReference type="GO" id="GO:0004017">
    <property type="term" value="F:AMP kinase activity"/>
    <property type="evidence" value="ECO:0007669"/>
    <property type="project" value="UniProtKB-EC"/>
</dbReference>